<name>A0ABR1IVC5_9AGAR</name>
<protein>
    <submittedName>
        <fullName evidence="1">Uncharacterized protein</fullName>
    </submittedName>
</protein>
<sequence length="111" mass="12961">MRFQYSQEQIDYYSSLPREVKEYFISMSSNTPADQLPPGTPQVTSLEDFDRIIRETHEVHAPEVEPQPDAIQTYLPHLGFGIRYWLSHCLGKDGYYNFDFIDQSGERINTP</sequence>
<reference evidence="1 2" key="1">
    <citation type="submission" date="2024-01" db="EMBL/GenBank/DDBJ databases">
        <title>A draft genome for the cacao thread blight pathogen Marasmiellus scandens.</title>
        <authorList>
            <person name="Baruah I.K."/>
            <person name="Leung J."/>
            <person name="Bukari Y."/>
            <person name="Amoako-Attah I."/>
            <person name="Meinhardt L.W."/>
            <person name="Bailey B.A."/>
            <person name="Cohen S.P."/>
        </authorList>
    </citation>
    <scope>NUCLEOTIDE SEQUENCE [LARGE SCALE GENOMIC DNA]</scope>
    <source>
        <strain evidence="1 2">GH-19</strain>
    </source>
</reference>
<evidence type="ECO:0000313" key="1">
    <source>
        <dbReference type="EMBL" id="KAK7440428.1"/>
    </source>
</evidence>
<dbReference type="EMBL" id="JBANRG010000068">
    <property type="protein sequence ID" value="KAK7440428.1"/>
    <property type="molecule type" value="Genomic_DNA"/>
</dbReference>
<comment type="caution">
    <text evidence="1">The sequence shown here is derived from an EMBL/GenBank/DDBJ whole genome shotgun (WGS) entry which is preliminary data.</text>
</comment>
<keyword evidence="2" id="KW-1185">Reference proteome</keyword>
<proteinExistence type="predicted"/>
<accession>A0ABR1IVC5</accession>
<dbReference type="Proteomes" id="UP001498398">
    <property type="component" value="Unassembled WGS sequence"/>
</dbReference>
<gene>
    <name evidence="1" type="ORF">VKT23_017066</name>
</gene>
<organism evidence="1 2">
    <name type="scientific">Marasmiellus scandens</name>
    <dbReference type="NCBI Taxonomy" id="2682957"/>
    <lineage>
        <taxon>Eukaryota</taxon>
        <taxon>Fungi</taxon>
        <taxon>Dikarya</taxon>
        <taxon>Basidiomycota</taxon>
        <taxon>Agaricomycotina</taxon>
        <taxon>Agaricomycetes</taxon>
        <taxon>Agaricomycetidae</taxon>
        <taxon>Agaricales</taxon>
        <taxon>Marasmiineae</taxon>
        <taxon>Omphalotaceae</taxon>
        <taxon>Marasmiellus</taxon>
    </lineage>
</organism>
<evidence type="ECO:0000313" key="2">
    <source>
        <dbReference type="Proteomes" id="UP001498398"/>
    </source>
</evidence>